<dbReference type="EMBL" id="FOHV01000010">
    <property type="protein sequence ID" value="SET15961.1"/>
    <property type="molecule type" value="Genomic_DNA"/>
</dbReference>
<dbReference type="Proteomes" id="UP000242642">
    <property type="component" value="Unassembled WGS sequence"/>
</dbReference>
<dbReference type="AlphaFoldDB" id="A0A1I0C9A7"/>
<organism evidence="3 4">
    <name type="scientific">Thorsellia anophelis DSM 18579</name>
    <dbReference type="NCBI Taxonomy" id="1123402"/>
    <lineage>
        <taxon>Bacteria</taxon>
        <taxon>Pseudomonadati</taxon>
        <taxon>Pseudomonadota</taxon>
        <taxon>Gammaproteobacteria</taxon>
        <taxon>Enterobacterales</taxon>
        <taxon>Thorselliaceae</taxon>
        <taxon>Thorsellia</taxon>
    </lineage>
</organism>
<dbReference type="RefSeq" id="WP_093319287.1">
    <property type="nucleotide sequence ID" value="NZ_FOHV01000010.1"/>
</dbReference>
<reference evidence="4" key="1">
    <citation type="submission" date="2016-10" db="EMBL/GenBank/DDBJ databases">
        <authorList>
            <person name="Varghese N."/>
            <person name="Submissions S."/>
        </authorList>
    </citation>
    <scope>NUCLEOTIDE SEQUENCE [LARGE SCALE GENOMIC DNA]</scope>
    <source>
        <strain evidence="4">DSM 18579</strain>
    </source>
</reference>
<name>A0A1I0C9A7_9GAMM</name>
<sequence>MITFFKQAFITQSIKHLKYLPLMLCFLTIPLKSDAAPSQADVAKAVSQKFKGMQLETLEMEDYFSDPLFDFYNAAGTVKSTENMYAKLDNSGVNDFPILYKQVIKANELFPFTTVLAVVENDNETLIDLQKSRFIFPYYHNLESELDLTQQNLILVDTPDGMARLTQIRAPYEKDLTRIEEIKQLILAQEKQRTDTRQQGYDFWSTVEIDGQKFNSEKQVTSYFVKKINSFKNDNSPVKFRSQYNKEVFKPKEQEIYNRVKTHSKEYYAEIKAQRDAVFDAYKTDYDLKLAALIDERDQKLKQLRDEERSFGETARNMGQDIDALKQEKDTLERKTDGYVKLIETAVHKGFIEN</sequence>
<keyword evidence="2" id="KW-0732">Signal</keyword>
<evidence type="ECO:0000313" key="4">
    <source>
        <dbReference type="Proteomes" id="UP000242642"/>
    </source>
</evidence>
<evidence type="ECO:0000313" key="3">
    <source>
        <dbReference type="EMBL" id="SET15961.1"/>
    </source>
</evidence>
<evidence type="ECO:0000256" key="2">
    <source>
        <dbReference type="SAM" id="SignalP"/>
    </source>
</evidence>
<protein>
    <submittedName>
        <fullName evidence="3">Uncharacterized protein</fullName>
    </submittedName>
</protein>
<keyword evidence="4" id="KW-1185">Reference proteome</keyword>
<feature type="chain" id="PRO_5017282746" evidence="2">
    <location>
        <begin position="36"/>
        <end position="354"/>
    </location>
</feature>
<gene>
    <name evidence="3" type="ORF">SAMN02583745_01526</name>
</gene>
<accession>A0A1I0C9A7</accession>
<keyword evidence="1" id="KW-0175">Coiled coil</keyword>
<proteinExistence type="predicted"/>
<feature type="signal peptide" evidence="2">
    <location>
        <begin position="1"/>
        <end position="35"/>
    </location>
</feature>
<evidence type="ECO:0000256" key="1">
    <source>
        <dbReference type="SAM" id="Coils"/>
    </source>
</evidence>
<feature type="coiled-coil region" evidence="1">
    <location>
        <begin position="290"/>
        <end position="342"/>
    </location>
</feature>